<dbReference type="InterPro" id="IPR036390">
    <property type="entry name" value="WH_DNA-bd_sf"/>
</dbReference>
<organism evidence="5">
    <name type="scientific">uncultured Adhaeribacter sp</name>
    <dbReference type="NCBI Taxonomy" id="448109"/>
    <lineage>
        <taxon>Bacteria</taxon>
        <taxon>Pseudomonadati</taxon>
        <taxon>Bacteroidota</taxon>
        <taxon>Cytophagia</taxon>
        <taxon>Cytophagales</taxon>
        <taxon>Hymenobacteraceae</taxon>
        <taxon>Adhaeribacter</taxon>
        <taxon>environmental samples</taxon>
    </lineage>
</organism>
<keyword evidence="3" id="KW-0804">Transcription</keyword>
<name>A0A6J4JS18_9BACT</name>
<reference evidence="5" key="1">
    <citation type="submission" date="2020-02" db="EMBL/GenBank/DDBJ databases">
        <authorList>
            <person name="Meier V. D."/>
        </authorList>
    </citation>
    <scope>NUCLEOTIDE SEQUENCE</scope>
    <source>
        <strain evidence="5">AVDCRST_MAG95</strain>
    </source>
</reference>
<dbReference type="SUPFAM" id="SSF46785">
    <property type="entry name" value="Winged helix' DNA-binding domain"/>
    <property type="match status" value="1"/>
</dbReference>
<dbReference type="InterPro" id="IPR002577">
    <property type="entry name" value="HTH_HxlR"/>
</dbReference>
<accession>A0A6J4JS18</accession>
<dbReference type="EMBL" id="CADCTJ010001139">
    <property type="protein sequence ID" value="CAA9285743.1"/>
    <property type="molecule type" value="Genomic_DNA"/>
</dbReference>
<evidence type="ECO:0000259" key="4">
    <source>
        <dbReference type="PROSITE" id="PS51118"/>
    </source>
</evidence>
<evidence type="ECO:0000256" key="2">
    <source>
        <dbReference type="ARBA" id="ARBA00023125"/>
    </source>
</evidence>
<dbReference type="InterPro" id="IPR036388">
    <property type="entry name" value="WH-like_DNA-bd_sf"/>
</dbReference>
<evidence type="ECO:0000313" key="5">
    <source>
        <dbReference type="EMBL" id="CAA9285743.1"/>
    </source>
</evidence>
<dbReference type="GO" id="GO:0003677">
    <property type="term" value="F:DNA binding"/>
    <property type="evidence" value="ECO:0007669"/>
    <property type="project" value="UniProtKB-KW"/>
</dbReference>
<gene>
    <name evidence="5" type="ORF">AVDCRST_MAG95-3635</name>
</gene>
<protein>
    <submittedName>
        <fullName evidence="5">Transcriptional regulator, HxlR family</fullName>
    </submittedName>
</protein>
<dbReference type="PANTHER" id="PTHR33204:SF29">
    <property type="entry name" value="TRANSCRIPTIONAL REGULATOR"/>
    <property type="match status" value="1"/>
</dbReference>
<feature type="domain" description="HTH hxlR-type" evidence="4">
    <location>
        <begin position="21"/>
        <end position="119"/>
    </location>
</feature>
<dbReference type="Gene3D" id="1.10.10.10">
    <property type="entry name" value="Winged helix-like DNA-binding domain superfamily/Winged helix DNA-binding domain"/>
    <property type="match status" value="1"/>
</dbReference>
<proteinExistence type="predicted"/>
<sequence>MTKIKEASTNQANKNTALFACPVTFTLSKIGGRWKPLIIYNLLSGPKRYSALKKLIPAITEKMLIQHLKELETDQLVYRKALAVVPPHVEYSLTPSGQELGPVLQEMAGWGLKNRETNPEIA</sequence>
<dbReference type="AlphaFoldDB" id="A0A6J4JS18"/>
<evidence type="ECO:0000256" key="3">
    <source>
        <dbReference type="ARBA" id="ARBA00023163"/>
    </source>
</evidence>
<evidence type="ECO:0000256" key="1">
    <source>
        <dbReference type="ARBA" id="ARBA00023015"/>
    </source>
</evidence>
<keyword evidence="2" id="KW-0238">DNA-binding</keyword>
<dbReference type="Pfam" id="PF01638">
    <property type="entry name" value="HxlR"/>
    <property type="match status" value="1"/>
</dbReference>
<keyword evidence="1" id="KW-0805">Transcription regulation</keyword>
<dbReference type="PANTHER" id="PTHR33204">
    <property type="entry name" value="TRANSCRIPTIONAL REGULATOR, MARR FAMILY"/>
    <property type="match status" value="1"/>
</dbReference>
<dbReference type="PROSITE" id="PS51118">
    <property type="entry name" value="HTH_HXLR"/>
    <property type="match status" value="1"/>
</dbReference>